<evidence type="ECO:0000313" key="2">
    <source>
        <dbReference type="EMBL" id="RPA97979.1"/>
    </source>
</evidence>
<reference evidence="2 3" key="1">
    <citation type="journal article" date="2018" name="Nat. Ecol. Evol.">
        <title>Pezizomycetes genomes reveal the molecular basis of ectomycorrhizal truffle lifestyle.</title>
        <authorList>
            <person name="Murat C."/>
            <person name="Payen T."/>
            <person name="Noel B."/>
            <person name="Kuo A."/>
            <person name="Morin E."/>
            <person name="Chen J."/>
            <person name="Kohler A."/>
            <person name="Krizsan K."/>
            <person name="Balestrini R."/>
            <person name="Da Silva C."/>
            <person name="Montanini B."/>
            <person name="Hainaut M."/>
            <person name="Levati E."/>
            <person name="Barry K.W."/>
            <person name="Belfiori B."/>
            <person name="Cichocki N."/>
            <person name="Clum A."/>
            <person name="Dockter R.B."/>
            <person name="Fauchery L."/>
            <person name="Guy J."/>
            <person name="Iotti M."/>
            <person name="Le Tacon F."/>
            <person name="Lindquist E.A."/>
            <person name="Lipzen A."/>
            <person name="Malagnac F."/>
            <person name="Mello A."/>
            <person name="Molinier V."/>
            <person name="Miyauchi S."/>
            <person name="Poulain J."/>
            <person name="Riccioni C."/>
            <person name="Rubini A."/>
            <person name="Sitrit Y."/>
            <person name="Splivallo R."/>
            <person name="Traeger S."/>
            <person name="Wang M."/>
            <person name="Zifcakova L."/>
            <person name="Wipf D."/>
            <person name="Zambonelli A."/>
            <person name="Paolocci F."/>
            <person name="Nowrousian M."/>
            <person name="Ottonello S."/>
            <person name="Baldrian P."/>
            <person name="Spatafora J.W."/>
            <person name="Henrissat B."/>
            <person name="Nagy L.G."/>
            <person name="Aury J.M."/>
            <person name="Wincker P."/>
            <person name="Grigoriev I.V."/>
            <person name="Bonfante P."/>
            <person name="Martin F.M."/>
        </authorList>
    </citation>
    <scope>NUCLEOTIDE SEQUENCE [LARGE SCALE GENOMIC DNA]</scope>
    <source>
        <strain evidence="2 3">120613-1</strain>
    </source>
</reference>
<organism evidence="2 3">
    <name type="scientific">Choiromyces venosus 120613-1</name>
    <dbReference type="NCBI Taxonomy" id="1336337"/>
    <lineage>
        <taxon>Eukaryota</taxon>
        <taxon>Fungi</taxon>
        <taxon>Dikarya</taxon>
        <taxon>Ascomycota</taxon>
        <taxon>Pezizomycotina</taxon>
        <taxon>Pezizomycetes</taxon>
        <taxon>Pezizales</taxon>
        <taxon>Tuberaceae</taxon>
        <taxon>Choiromyces</taxon>
    </lineage>
</organism>
<dbReference type="Proteomes" id="UP000276215">
    <property type="component" value="Unassembled WGS sequence"/>
</dbReference>
<keyword evidence="1" id="KW-0472">Membrane</keyword>
<keyword evidence="1" id="KW-0812">Transmembrane</keyword>
<feature type="transmembrane region" description="Helical" evidence="1">
    <location>
        <begin position="31"/>
        <end position="51"/>
    </location>
</feature>
<evidence type="ECO:0000256" key="1">
    <source>
        <dbReference type="SAM" id="Phobius"/>
    </source>
</evidence>
<proteinExistence type="predicted"/>
<gene>
    <name evidence="2" type="ORF">L873DRAFT_1809113</name>
</gene>
<sequence length="100" mass="11571">MPLLNLEELLMRGFACSSKIFQDFYLFYGNWLLIHAPGLFLPLFLCEFYLFPFPRVSAQTPPFLYSRTPCMIHKQTTRPSPPPSPPPSFTVFILNNSLLK</sequence>
<accession>A0A3N4JI83</accession>
<keyword evidence="1" id="KW-1133">Transmembrane helix</keyword>
<dbReference type="EMBL" id="ML120400">
    <property type="protein sequence ID" value="RPA97979.1"/>
    <property type="molecule type" value="Genomic_DNA"/>
</dbReference>
<name>A0A3N4JI83_9PEZI</name>
<evidence type="ECO:0000313" key="3">
    <source>
        <dbReference type="Proteomes" id="UP000276215"/>
    </source>
</evidence>
<keyword evidence="3" id="KW-1185">Reference proteome</keyword>
<protein>
    <submittedName>
        <fullName evidence="2">Uncharacterized protein</fullName>
    </submittedName>
</protein>
<dbReference type="AlphaFoldDB" id="A0A3N4JI83"/>